<dbReference type="PANTHER" id="PTHR11019">
    <property type="entry name" value="HTH-TYPE TRANSCRIPTIONAL REGULATOR NIMR"/>
    <property type="match status" value="1"/>
</dbReference>
<feature type="domain" description="HTH araC/xylS-type" evidence="5">
    <location>
        <begin position="158"/>
        <end position="258"/>
    </location>
</feature>
<dbReference type="InterPro" id="IPR009057">
    <property type="entry name" value="Homeodomain-like_sf"/>
</dbReference>
<evidence type="ECO:0000256" key="2">
    <source>
        <dbReference type="ARBA" id="ARBA00023125"/>
    </source>
</evidence>
<dbReference type="PRINTS" id="PR00032">
    <property type="entry name" value="HTHARAC"/>
</dbReference>
<protein>
    <submittedName>
        <fullName evidence="6">AraC family transcriptional regulator</fullName>
    </submittedName>
</protein>
<dbReference type="InterPro" id="IPR018060">
    <property type="entry name" value="HTH_AraC"/>
</dbReference>
<proteinExistence type="predicted"/>
<evidence type="ECO:0000259" key="5">
    <source>
        <dbReference type="PROSITE" id="PS01124"/>
    </source>
</evidence>
<dbReference type="InterPro" id="IPR020449">
    <property type="entry name" value="Tscrpt_reg_AraC-type_HTH"/>
</dbReference>
<sequence>MVQTTISDNMRAIAAAQGPVFAAGTDYPAGVAIPAHRHDRHQLLHALSGVLTVATEAGRWIVPPEHALWLPAGCVHSVDMLSAVRMRSVYVRPDEAATWDTPRVLGMTPLVRALVVEAVAMMGHPSEGPRDHLIAELLLAEIPRLPEQPLALPLPADPRLLRLCRAFIAAPDARANLDDWADRAGMSRRSLTRHFRQDTGLTLEQWRQQACVFAALPRLIDGDRVTSVALDLGYDSPAAFTTMFRRMLGQTPRAYARR</sequence>
<keyword evidence="4" id="KW-0804">Transcription</keyword>
<dbReference type="RefSeq" id="WP_380716021.1">
    <property type="nucleotide sequence ID" value="NZ_JBHSGI010000002.1"/>
</dbReference>
<dbReference type="InterPro" id="IPR011051">
    <property type="entry name" value="RmlC_Cupin_sf"/>
</dbReference>
<gene>
    <name evidence="6" type="ORF">ACFO5X_04415</name>
</gene>
<dbReference type="PANTHER" id="PTHR11019:SF159">
    <property type="entry name" value="TRANSCRIPTIONAL REGULATOR-RELATED"/>
    <property type="match status" value="1"/>
</dbReference>
<evidence type="ECO:0000256" key="4">
    <source>
        <dbReference type="ARBA" id="ARBA00023163"/>
    </source>
</evidence>
<dbReference type="Gene3D" id="1.10.10.60">
    <property type="entry name" value="Homeodomain-like"/>
    <property type="match status" value="2"/>
</dbReference>
<evidence type="ECO:0000256" key="3">
    <source>
        <dbReference type="ARBA" id="ARBA00023159"/>
    </source>
</evidence>
<name>A0ABV9KCG8_9RHOB</name>
<keyword evidence="3" id="KW-0010">Activator</keyword>
<accession>A0ABV9KCG8</accession>
<organism evidence="6 7">
    <name type="scientific">Seohaeicola nanhaiensis</name>
    <dbReference type="NCBI Taxonomy" id="1387282"/>
    <lineage>
        <taxon>Bacteria</taxon>
        <taxon>Pseudomonadati</taxon>
        <taxon>Pseudomonadota</taxon>
        <taxon>Alphaproteobacteria</taxon>
        <taxon>Rhodobacterales</taxon>
        <taxon>Roseobacteraceae</taxon>
        <taxon>Seohaeicola</taxon>
    </lineage>
</organism>
<dbReference type="SMART" id="SM00342">
    <property type="entry name" value="HTH_ARAC"/>
    <property type="match status" value="1"/>
</dbReference>
<keyword evidence="2" id="KW-0238">DNA-binding</keyword>
<dbReference type="CDD" id="cd06124">
    <property type="entry name" value="cupin_NimR-like_N"/>
    <property type="match status" value="1"/>
</dbReference>
<dbReference type="Gene3D" id="2.60.120.10">
    <property type="entry name" value="Jelly Rolls"/>
    <property type="match status" value="1"/>
</dbReference>
<keyword evidence="1" id="KW-0805">Transcription regulation</keyword>
<dbReference type="SUPFAM" id="SSF46689">
    <property type="entry name" value="Homeodomain-like"/>
    <property type="match status" value="1"/>
</dbReference>
<dbReference type="Proteomes" id="UP001595973">
    <property type="component" value="Unassembled WGS sequence"/>
</dbReference>
<evidence type="ECO:0000256" key="1">
    <source>
        <dbReference type="ARBA" id="ARBA00023015"/>
    </source>
</evidence>
<dbReference type="Pfam" id="PF02311">
    <property type="entry name" value="AraC_binding"/>
    <property type="match status" value="1"/>
</dbReference>
<comment type="caution">
    <text evidence="6">The sequence shown here is derived from an EMBL/GenBank/DDBJ whole genome shotgun (WGS) entry which is preliminary data.</text>
</comment>
<dbReference type="EMBL" id="JBHSGI010000002">
    <property type="protein sequence ID" value="MFC4667787.1"/>
    <property type="molecule type" value="Genomic_DNA"/>
</dbReference>
<keyword evidence="7" id="KW-1185">Reference proteome</keyword>
<reference evidence="7" key="1">
    <citation type="journal article" date="2019" name="Int. J. Syst. Evol. Microbiol.">
        <title>The Global Catalogue of Microorganisms (GCM) 10K type strain sequencing project: providing services to taxonomists for standard genome sequencing and annotation.</title>
        <authorList>
            <consortium name="The Broad Institute Genomics Platform"/>
            <consortium name="The Broad Institute Genome Sequencing Center for Infectious Disease"/>
            <person name="Wu L."/>
            <person name="Ma J."/>
        </authorList>
    </citation>
    <scope>NUCLEOTIDE SEQUENCE [LARGE SCALE GENOMIC DNA]</scope>
    <source>
        <strain evidence="7">CGMCC 4.7283</strain>
    </source>
</reference>
<dbReference type="InterPro" id="IPR003313">
    <property type="entry name" value="AraC-bd"/>
</dbReference>
<evidence type="ECO:0000313" key="6">
    <source>
        <dbReference type="EMBL" id="MFC4667787.1"/>
    </source>
</evidence>
<dbReference type="Pfam" id="PF12833">
    <property type="entry name" value="HTH_18"/>
    <property type="match status" value="1"/>
</dbReference>
<dbReference type="InterPro" id="IPR014710">
    <property type="entry name" value="RmlC-like_jellyroll"/>
</dbReference>
<evidence type="ECO:0000313" key="7">
    <source>
        <dbReference type="Proteomes" id="UP001595973"/>
    </source>
</evidence>
<dbReference type="PROSITE" id="PS01124">
    <property type="entry name" value="HTH_ARAC_FAMILY_2"/>
    <property type="match status" value="1"/>
</dbReference>
<dbReference type="SUPFAM" id="SSF51182">
    <property type="entry name" value="RmlC-like cupins"/>
    <property type="match status" value="1"/>
</dbReference>